<comment type="caution">
    <text evidence="2">The sequence shown here is derived from an EMBL/GenBank/DDBJ whole genome shotgun (WGS) entry which is preliminary data.</text>
</comment>
<protein>
    <submittedName>
        <fullName evidence="2">Uncharacterized protein</fullName>
    </submittedName>
</protein>
<evidence type="ECO:0000313" key="2">
    <source>
        <dbReference type="EMBL" id="KAF7823766.1"/>
    </source>
</evidence>
<name>A0A834TMR4_9FABA</name>
<gene>
    <name evidence="2" type="ORF">G2W53_021910</name>
</gene>
<sequence length="24" mass="2361">MPRSGITRDSTSASAAGILTVDPG</sequence>
<keyword evidence="3" id="KW-1185">Reference proteome</keyword>
<proteinExistence type="predicted"/>
<evidence type="ECO:0000313" key="3">
    <source>
        <dbReference type="Proteomes" id="UP000634136"/>
    </source>
</evidence>
<organism evidence="2 3">
    <name type="scientific">Senna tora</name>
    <dbReference type="NCBI Taxonomy" id="362788"/>
    <lineage>
        <taxon>Eukaryota</taxon>
        <taxon>Viridiplantae</taxon>
        <taxon>Streptophyta</taxon>
        <taxon>Embryophyta</taxon>
        <taxon>Tracheophyta</taxon>
        <taxon>Spermatophyta</taxon>
        <taxon>Magnoliopsida</taxon>
        <taxon>eudicotyledons</taxon>
        <taxon>Gunneridae</taxon>
        <taxon>Pentapetalae</taxon>
        <taxon>rosids</taxon>
        <taxon>fabids</taxon>
        <taxon>Fabales</taxon>
        <taxon>Fabaceae</taxon>
        <taxon>Caesalpinioideae</taxon>
        <taxon>Cassia clade</taxon>
        <taxon>Senna</taxon>
    </lineage>
</organism>
<reference evidence="2" key="1">
    <citation type="submission" date="2020-09" db="EMBL/GenBank/DDBJ databases">
        <title>Genome-Enabled Discovery of Anthraquinone Biosynthesis in Senna tora.</title>
        <authorList>
            <person name="Kang S.-H."/>
            <person name="Pandey R.P."/>
            <person name="Lee C.-M."/>
            <person name="Sim J.-S."/>
            <person name="Jeong J.-T."/>
            <person name="Choi B.-S."/>
            <person name="Jung M."/>
            <person name="Ginzburg D."/>
            <person name="Zhao K."/>
            <person name="Won S.Y."/>
            <person name="Oh T.-J."/>
            <person name="Yu Y."/>
            <person name="Kim N.-H."/>
            <person name="Lee O.R."/>
            <person name="Lee T.-H."/>
            <person name="Bashyal P."/>
            <person name="Kim T.-S."/>
            <person name="Lee W.-H."/>
            <person name="Kawkins C."/>
            <person name="Kim C.-K."/>
            <person name="Kim J.S."/>
            <person name="Ahn B.O."/>
            <person name="Rhee S.Y."/>
            <person name="Sohng J.K."/>
        </authorList>
    </citation>
    <scope>NUCLEOTIDE SEQUENCE</scope>
    <source>
        <tissue evidence="2">Leaf</tissue>
    </source>
</reference>
<accession>A0A834TMR4</accession>
<dbReference type="EMBL" id="JAAIUW010000007">
    <property type="protein sequence ID" value="KAF7823766.1"/>
    <property type="molecule type" value="Genomic_DNA"/>
</dbReference>
<feature type="region of interest" description="Disordered" evidence="1">
    <location>
        <begin position="1"/>
        <end position="24"/>
    </location>
</feature>
<dbReference type="Proteomes" id="UP000634136">
    <property type="component" value="Unassembled WGS sequence"/>
</dbReference>
<dbReference type="AlphaFoldDB" id="A0A834TMR4"/>
<evidence type="ECO:0000256" key="1">
    <source>
        <dbReference type="SAM" id="MobiDB-lite"/>
    </source>
</evidence>